<evidence type="ECO:0000256" key="14">
    <source>
        <dbReference type="SAM" id="MobiDB-lite"/>
    </source>
</evidence>
<evidence type="ECO:0000256" key="12">
    <source>
        <dbReference type="ARBA" id="ARBA00023211"/>
    </source>
</evidence>
<feature type="repeat" description="PPR" evidence="13">
    <location>
        <begin position="429"/>
        <end position="463"/>
    </location>
</feature>
<evidence type="ECO:0000313" key="17">
    <source>
        <dbReference type="EMBL" id="KAJ7973848.1"/>
    </source>
</evidence>
<dbReference type="InterPro" id="IPR011990">
    <property type="entry name" value="TPR-like_helical_dom_sf"/>
</dbReference>
<evidence type="ECO:0000256" key="3">
    <source>
        <dbReference type="ARBA" id="ARBA00007626"/>
    </source>
</evidence>
<gene>
    <name evidence="17" type="ORF">O6P43_004017</name>
</gene>
<feature type="compositionally biased region" description="Basic and acidic residues" evidence="14">
    <location>
        <begin position="166"/>
        <end position="190"/>
    </location>
</feature>
<keyword evidence="18" id="KW-1185">Reference proteome</keyword>
<dbReference type="Gene3D" id="3.40.50.11980">
    <property type="match status" value="1"/>
</dbReference>
<dbReference type="PANTHER" id="PTHR13547:SF7">
    <property type="entry name" value="RIBONUCLEASE P"/>
    <property type="match status" value="1"/>
</dbReference>
<feature type="region of interest" description="Disordered" evidence="14">
    <location>
        <begin position="114"/>
        <end position="190"/>
    </location>
</feature>
<feature type="region of interest" description="Disordered" evidence="14">
    <location>
        <begin position="69"/>
        <end position="102"/>
    </location>
</feature>
<organism evidence="17 18">
    <name type="scientific">Quillaja saponaria</name>
    <name type="common">Soap bark tree</name>
    <dbReference type="NCBI Taxonomy" id="32244"/>
    <lineage>
        <taxon>Eukaryota</taxon>
        <taxon>Viridiplantae</taxon>
        <taxon>Streptophyta</taxon>
        <taxon>Embryophyta</taxon>
        <taxon>Tracheophyta</taxon>
        <taxon>Spermatophyta</taxon>
        <taxon>Magnoliopsida</taxon>
        <taxon>eudicotyledons</taxon>
        <taxon>Gunneridae</taxon>
        <taxon>Pentapetalae</taxon>
        <taxon>rosids</taxon>
        <taxon>fabids</taxon>
        <taxon>Fabales</taxon>
        <taxon>Quillajaceae</taxon>
        <taxon>Quillaja</taxon>
    </lineage>
</organism>
<feature type="domain" description="PROP1-like PPR" evidence="16">
    <location>
        <begin position="185"/>
        <end position="245"/>
    </location>
</feature>
<dbReference type="AlphaFoldDB" id="A0AAD7Q2X6"/>
<evidence type="ECO:0000256" key="10">
    <source>
        <dbReference type="ARBA" id="ARBA00022833"/>
    </source>
</evidence>
<evidence type="ECO:0000256" key="1">
    <source>
        <dbReference type="ARBA" id="ARBA00000928"/>
    </source>
</evidence>
<keyword evidence="10" id="KW-0862">Zinc</keyword>
<evidence type="ECO:0000259" key="15">
    <source>
        <dbReference type="Pfam" id="PF16953"/>
    </source>
</evidence>
<feature type="compositionally biased region" description="Basic and acidic residues" evidence="14">
    <location>
        <begin position="115"/>
        <end position="133"/>
    </location>
</feature>
<dbReference type="KEGG" id="qsa:O6P43_004017"/>
<dbReference type="EMBL" id="JARAOO010000003">
    <property type="protein sequence ID" value="KAJ7973848.1"/>
    <property type="molecule type" value="Genomic_DNA"/>
</dbReference>
<comment type="cofactor">
    <cofactor evidence="2">
        <name>Mg(2+)</name>
        <dbReference type="ChEBI" id="CHEBI:18420"/>
    </cofactor>
</comment>
<keyword evidence="8" id="KW-0677">Repeat</keyword>
<comment type="catalytic activity">
    <reaction evidence="1">
        <text>Endonucleolytic cleavage of RNA, removing 5'-extranucleotides from tRNA precursor.</text>
        <dbReference type="EC" id="3.1.26.5"/>
    </reaction>
</comment>
<evidence type="ECO:0000256" key="8">
    <source>
        <dbReference type="ARBA" id="ARBA00022737"/>
    </source>
</evidence>
<dbReference type="Pfam" id="PF16953">
    <property type="entry name" value="PRORP"/>
    <property type="match status" value="1"/>
</dbReference>
<evidence type="ECO:0000256" key="5">
    <source>
        <dbReference type="ARBA" id="ARBA00022694"/>
    </source>
</evidence>
<comment type="similarity">
    <text evidence="3">Belongs to the PPR family. P subfamily.</text>
</comment>
<dbReference type="PROSITE" id="PS51375">
    <property type="entry name" value="PPR"/>
    <property type="match status" value="1"/>
</dbReference>
<feature type="compositionally biased region" description="Polar residues" evidence="14">
    <location>
        <begin position="135"/>
        <end position="145"/>
    </location>
</feature>
<evidence type="ECO:0000256" key="9">
    <source>
        <dbReference type="ARBA" id="ARBA00022801"/>
    </source>
</evidence>
<comment type="caution">
    <text evidence="17">The sequence shown here is derived from an EMBL/GenBank/DDBJ whole genome shotgun (WGS) entry which is preliminary data.</text>
</comment>
<evidence type="ECO:0000256" key="7">
    <source>
        <dbReference type="ARBA" id="ARBA00022723"/>
    </source>
</evidence>
<dbReference type="Proteomes" id="UP001163823">
    <property type="component" value="Chromosome 3"/>
</dbReference>
<feature type="region of interest" description="Disordered" evidence="14">
    <location>
        <begin position="820"/>
        <end position="839"/>
    </location>
</feature>
<dbReference type="InterPro" id="IPR031595">
    <property type="entry name" value="PRORP_C"/>
</dbReference>
<keyword evidence="5" id="KW-0819">tRNA processing</keyword>
<feature type="domain" description="PROP1-like PPR" evidence="16">
    <location>
        <begin position="371"/>
        <end position="516"/>
    </location>
</feature>
<evidence type="ECO:0000256" key="2">
    <source>
        <dbReference type="ARBA" id="ARBA00001946"/>
    </source>
</evidence>
<dbReference type="GO" id="GO:0046872">
    <property type="term" value="F:metal ion binding"/>
    <property type="evidence" value="ECO:0007669"/>
    <property type="project" value="UniProtKB-KW"/>
</dbReference>
<dbReference type="Pfam" id="PF17177">
    <property type="entry name" value="PPR_long"/>
    <property type="match status" value="2"/>
</dbReference>
<feature type="domain" description="PRORP" evidence="15">
    <location>
        <begin position="558"/>
        <end position="783"/>
    </location>
</feature>
<dbReference type="InterPro" id="IPR033443">
    <property type="entry name" value="PROP1-like_PPR_dom"/>
</dbReference>
<evidence type="ECO:0000256" key="11">
    <source>
        <dbReference type="ARBA" id="ARBA00022842"/>
    </source>
</evidence>
<dbReference type="PANTHER" id="PTHR13547">
    <property type="match status" value="1"/>
</dbReference>
<dbReference type="GO" id="GO:0004526">
    <property type="term" value="F:ribonuclease P activity"/>
    <property type="evidence" value="ECO:0007669"/>
    <property type="project" value="UniProtKB-EC"/>
</dbReference>
<proteinExistence type="inferred from homology"/>
<reference evidence="17" key="1">
    <citation type="journal article" date="2023" name="Science">
        <title>Elucidation of the pathway for biosynthesis of saponin adjuvants from the soapbark tree.</title>
        <authorList>
            <person name="Reed J."/>
            <person name="Orme A."/>
            <person name="El-Demerdash A."/>
            <person name="Owen C."/>
            <person name="Martin L.B.B."/>
            <person name="Misra R.C."/>
            <person name="Kikuchi S."/>
            <person name="Rejzek M."/>
            <person name="Martin A.C."/>
            <person name="Harkess A."/>
            <person name="Leebens-Mack J."/>
            <person name="Louveau T."/>
            <person name="Stephenson M.J."/>
            <person name="Osbourn A."/>
        </authorList>
    </citation>
    <scope>NUCLEOTIDE SEQUENCE</scope>
    <source>
        <strain evidence="17">S10</strain>
    </source>
</reference>
<keyword evidence="7" id="KW-0479">Metal-binding</keyword>
<dbReference type="InterPro" id="IPR002885">
    <property type="entry name" value="PPR_rpt"/>
</dbReference>
<protein>
    <recommendedName>
        <fullName evidence="4">ribonuclease P</fullName>
        <ecNumber evidence="4">3.1.26.5</ecNumber>
    </recommendedName>
</protein>
<dbReference type="GO" id="GO:0001682">
    <property type="term" value="P:tRNA 5'-leader removal"/>
    <property type="evidence" value="ECO:0007669"/>
    <property type="project" value="UniProtKB-ARBA"/>
</dbReference>
<dbReference type="EC" id="3.1.26.5" evidence="4"/>
<evidence type="ECO:0000256" key="6">
    <source>
        <dbReference type="ARBA" id="ARBA00022722"/>
    </source>
</evidence>
<sequence>MASFTFNAVHQKHLFSLNLSRYHSTLDASKVHSCCHLLTFLSPKYIFQPKCSQDFVVKAHVTVPKMSTTGQEPATKIRNLRNRKETSSGFSSLNSVGKRVSNSVENHVSSVVENTETRFTRDRSKRKTSDFRKSTGPSSGHYSQSSKDKAKPQVLETNGNSVVSVKESKDNRNKVGKEKKDKGSKQDKVESPEFQLRVALDMCSKRGNVMSAIHLYDSARREGLKMGQYHYTVLLYLCSSAAVGVVKPAKSGNGSRTLNTLDSSTEVVNPMELGQLEDKGNSDFRNILLDNPVCTDKSHGTTNDMVSNSSQMSNSISKEKNMSHFSNGFMNQSTRLIDNPTYLKKEGRELLRTKDASSNQEDGKILVSKDIKKYALRRGFEIYENMCLDKVPMNEAALTSVARMAMSMGDGDMAFEMVKQMKPLGINPRLRSYAPALSSFCNSGDVDKAYAVEKHMLEHGVYPEEPELEALLRVSVGAGRADKVYYLLHKLRSTVRKVSPTTADLIIGWFKSKEASRVGKRKWDQTFIKGAIENNGGGWHGHGWLGKGKWRVLCTTVGADGMCNSCGVHLTTIDLDPIETENFAESVASIAMKREKKSSFQKFQKWLDYYGPFEAVVDGANVGLFSQRRFKPSKINAVVNGIRQKLPSKKWPLIVLHNKRITGHKMDEPINSAIVEKWKNADALYLTPTGSNDDWYWLYAAIKFKCLLVTNDEMRDHTFQLLGNDFFPKWKERHQVHFSFSGAGPEFHMPPPCSVVIQESVGGHWHIPVESEHEFESERTWLCITRANSCMARHDSEPTFEESKPPGNEQPAKFAIRSEATKKSQHLNHGKSKEMRDTPQEIYKNLREIISASALSDNGMLSKIEAAELHGGCTIDFQI</sequence>
<accession>A0AAD7Q2X6</accession>
<evidence type="ECO:0000259" key="16">
    <source>
        <dbReference type="Pfam" id="PF17177"/>
    </source>
</evidence>
<name>A0AAD7Q2X6_QUISA</name>
<evidence type="ECO:0000256" key="4">
    <source>
        <dbReference type="ARBA" id="ARBA00012179"/>
    </source>
</evidence>
<keyword evidence="12" id="KW-0464">Manganese</keyword>
<keyword evidence="11" id="KW-0460">Magnesium</keyword>
<evidence type="ECO:0000256" key="13">
    <source>
        <dbReference type="PROSITE-ProRule" id="PRU00708"/>
    </source>
</evidence>
<keyword evidence="9" id="KW-0378">Hydrolase</keyword>
<dbReference type="FunFam" id="1.25.40.10:FF:003531">
    <property type="entry name" value="Uncharacterized protein"/>
    <property type="match status" value="1"/>
</dbReference>
<dbReference type="Gene3D" id="1.25.40.10">
    <property type="entry name" value="Tetratricopeptide repeat domain"/>
    <property type="match status" value="1"/>
</dbReference>
<evidence type="ECO:0000313" key="18">
    <source>
        <dbReference type="Proteomes" id="UP001163823"/>
    </source>
</evidence>
<keyword evidence="6" id="KW-0540">Nuclease</keyword>
<dbReference type="FunFam" id="3.40.50.11980:FF:000002">
    <property type="entry name" value="Proteinaceous RNase P 2"/>
    <property type="match status" value="1"/>
</dbReference>